<dbReference type="InterPro" id="IPR017969">
    <property type="entry name" value="Heavy-metal-associated_CS"/>
</dbReference>
<dbReference type="Pfam" id="PF00403">
    <property type="entry name" value="HMA"/>
    <property type="match status" value="1"/>
</dbReference>
<dbReference type="Proteomes" id="UP001180536">
    <property type="component" value="Unassembled WGS sequence"/>
</dbReference>
<dbReference type="PROSITE" id="PS50846">
    <property type="entry name" value="HMA_2"/>
    <property type="match status" value="1"/>
</dbReference>
<keyword evidence="4" id="KW-1185">Reference proteome</keyword>
<dbReference type="EMBL" id="JAVDXQ010000001">
    <property type="protein sequence ID" value="MDR7294707.1"/>
    <property type="molecule type" value="Genomic_DNA"/>
</dbReference>
<sequence length="87" mass="8901">MQVFRVDDMTCGHCVASITEAVRAVDAGAKVGVDLAQRLVRIEPTEADASELAGAITEAGYSPVLVENPFLSEKAAGGRTGCCGCSG</sequence>
<comment type="caution">
    <text evidence="3">The sequence shown here is derived from an EMBL/GenBank/DDBJ whole genome shotgun (WGS) entry which is preliminary data.</text>
</comment>
<dbReference type="CDD" id="cd00371">
    <property type="entry name" value="HMA"/>
    <property type="match status" value="1"/>
</dbReference>
<dbReference type="RefSeq" id="WP_056876490.1">
    <property type="nucleotide sequence ID" value="NZ_JAVDXQ010000001.1"/>
</dbReference>
<dbReference type="Gene3D" id="3.30.70.100">
    <property type="match status" value="1"/>
</dbReference>
<proteinExistence type="predicted"/>
<dbReference type="InterPro" id="IPR036163">
    <property type="entry name" value="HMA_dom_sf"/>
</dbReference>
<evidence type="ECO:0000259" key="2">
    <source>
        <dbReference type="PROSITE" id="PS50846"/>
    </source>
</evidence>
<keyword evidence="1" id="KW-0479">Metal-binding</keyword>
<dbReference type="PROSITE" id="PS01047">
    <property type="entry name" value="HMA_1"/>
    <property type="match status" value="1"/>
</dbReference>
<protein>
    <submittedName>
        <fullName evidence="3">Copper chaperone</fullName>
    </submittedName>
</protein>
<reference evidence="3 4" key="1">
    <citation type="submission" date="2023-07" db="EMBL/GenBank/DDBJ databases">
        <title>Sorghum-associated microbial communities from plants grown in Nebraska, USA.</title>
        <authorList>
            <person name="Schachtman D."/>
        </authorList>
    </citation>
    <scope>NUCLEOTIDE SEQUENCE [LARGE SCALE GENOMIC DNA]</scope>
    <source>
        <strain evidence="3 4">BE310</strain>
    </source>
</reference>
<organism evidence="3 4">
    <name type="scientific">Pelomonas aquatica</name>
    <dbReference type="NCBI Taxonomy" id="431058"/>
    <lineage>
        <taxon>Bacteria</taxon>
        <taxon>Pseudomonadati</taxon>
        <taxon>Pseudomonadota</taxon>
        <taxon>Betaproteobacteria</taxon>
        <taxon>Burkholderiales</taxon>
        <taxon>Sphaerotilaceae</taxon>
        <taxon>Roseateles</taxon>
    </lineage>
</organism>
<evidence type="ECO:0000256" key="1">
    <source>
        <dbReference type="ARBA" id="ARBA00022723"/>
    </source>
</evidence>
<gene>
    <name evidence="3" type="ORF">J2X16_000028</name>
</gene>
<name>A0ABU1Z259_9BURK</name>
<feature type="domain" description="HMA" evidence="2">
    <location>
        <begin position="1"/>
        <end position="64"/>
    </location>
</feature>
<evidence type="ECO:0000313" key="3">
    <source>
        <dbReference type="EMBL" id="MDR7294707.1"/>
    </source>
</evidence>
<evidence type="ECO:0000313" key="4">
    <source>
        <dbReference type="Proteomes" id="UP001180536"/>
    </source>
</evidence>
<accession>A0ABU1Z259</accession>
<dbReference type="InterPro" id="IPR006121">
    <property type="entry name" value="HMA_dom"/>
</dbReference>
<dbReference type="SUPFAM" id="SSF55008">
    <property type="entry name" value="HMA, heavy metal-associated domain"/>
    <property type="match status" value="1"/>
</dbReference>